<comment type="caution">
    <text evidence="2">The sequence shown here is derived from an EMBL/GenBank/DDBJ whole genome shotgun (WGS) entry which is preliminary data.</text>
</comment>
<dbReference type="Gene3D" id="2.160.20.120">
    <property type="match status" value="1"/>
</dbReference>
<proteinExistence type="predicted"/>
<evidence type="ECO:0000313" key="3">
    <source>
        <dbReference type="Proteomes" id="UP000031982"/>
    </source>
</evidence>
<sequence>MDGKAVDEVFIEAAASDIEVIPASGTDLVVSLEGQIDEKMVDRYQWTVKQENYKLQVKYLLKKGKVGLRTGSDKDVNLIVKLPEKLYDSLQVKGSSGDIAVKKVHTKHMEIETESGDQTMNDVIIHEQLALASSSGSLSLKHNEANKAKLFTESGNIQSTGMQADHLTASTSSGDISVSAESMEGNMKLASTSGDILVQSNQQPDSLKVDFLSHSGKAHLPENYFTIKEKTENSLLGEIGKKKYLLNARTESGDFSFKFF</sequence>
<accession>A0ABR5AQU9</accession>
<dbReference type="PANTHER" id="PTHR34094:SF1">
    <property type="entry name" value="PROTEIN FAM185A"/>
    <property type="match status" value="1"/>
</dbReference>
<protein>
    <recommendedName>
        <fullName evidence="1">DUF4097 domain-containing protein</fullName>
    </recommendedName>
</protein>
<dbReference type="Pfam" id="PF13349">
    <property type="entry name" value="DUF4097"/>
    <property type="match status" value="1"/>
</dbReference>
<evidence type="ECO:0000259" key="1">
    <source>
        <dbReference type="Pfam" id="PF13349"/>
    </source>
</evidence>
<gene>
    <name evidence="2" type="ORF">SD77_1739</name>
</gene>
<dbReference type="EMBL" id="JXLP01000017">
    <property type="protein sequence ID" value="KIL77134.1"/>
    <property type="molecule type" value="Genomic_DNA"/>
</dbReference>
<keyword evidence="3" id="KW-1185">Reference proteome</keyword>
<feature type="domain" description="DUF4097" evidence="1">
    <location>
        <begin position="7"/>
        <end position="256"/>
    </location>
</feature>
<name>A0ABR5AQU9_BACBA</name>
<dbReference type="Proteomes" id="UP000031982">
    <property type="component" value="Unassembled WGS sequence"/>
</dbReference>
<dbReference type="PANTHER" id="PTHR34094">
    <property type="match status" value="1"/>
</dbReference>
<evidence type="ECO:0000313" key="2">
    <source>
        <dbReference type="EMBL" id="KIL77134.1"/>
    </source>
</evidence>
<organism evidence="2 3">
    <name type="scientific">Bacillus badius</name>
    <dbReference type="NCBI Taxonomy" id="1455"/>
    <lineage>
        <taxon>Bacteria</taxon>
        <taxon>Bacillati</taxon>
        <taxon>Bacillota</taxon>
        <taxon>Bacilli</taxon>
        <taxon>Bacillales</taxon>
        <taxon>Bacillaceae</taxon>
        <taxon>Pseudobacillus</taxon>
    </lineage>
</organism>
<reference evidence="2 3" key="1">
    <citation type="submission" date="2015-01" db="EMBL/GenBank/DDBJ databases">
        <title>Genome Assembly of Bacillus badius MTCC 1458.</title>
        <authorList>
            <person name="Verma A."/>
            <person name="Khatri I."/>
            <person name="Mual P."/>
            <person name="Subramanian S."/>
            <person name="Krishnamurthi S."/>
        </authorList>
    </citation>
    <scope>NUCLEOTIDE SEQUENCE [LARGE SCALE GENOMIC DNA]</scope>
    <source>
        <strain evidence="2 3">MTCC 1458</strain>
    </source>
</reference>
<dbReference type="InterPro" id="IPR025164">
    <property type="entry name" value="Toastrack_DUF4097"/>
</dbReference>